<feature type="compositionally biased region" description="Basic and acidic residues" evidence="1">
    <location>
        <begin position="10"/>
        <end position="20"/>
    </location>
</feature>
<feature type="compositionally biased region" description="Polar residues" evidence="1">
    <location>
        <begin position="152"/>
        <end position="172"/>
    </location>
</feature>
<dbReference type="Gene3D" id="1.10.510.10">
    <property type="entry name" value="Transferase(Phosphotransferase) domain 1"/>
    <property type="match status" value="1"/>
</dbReference>
<dbReference type="InterPro" id="IPR008271">
    <property type="entry name" value="Ser/Thr_kinase_AS"/>
</dbReference>
<keyword evidence="4" id="KW-1185">Reference proteome</keyword>
<dbReference type="SUPFAM" id="SSF56112">
    <property type="entry name" value="Protein kinase-like (PK-like)"/>
    <property type="match status" value="1"/>
</dbReference>
<dbReference type="EMBL" id="MU150528">
    <property type="protein sequence ID" value="KAF9455772.1"/>
    <property type="molecule type" value="Genomic_DNA"/>
</dbReference>
<feature type="domain" description="Protein kinase" evidence="2">
    <location>
        <begin position="301"/>
        <end position="569"/>
    </location>
</feature>
<evidence type="ECO:0000259" key="2">
    <source>
        <dbReference type="PROSITE" id="PS50011"/>
    </source>
</evidence>
<feature type="compositionally biased region" description="Basic residues" evidence="1">
    <location>
        <begin position="102"/>
        <end position="111"/>
    </location>
</feature>
<evidence type="ECO:0000313" key="3">
    <source>
        <dbReference type="EMBL" id="KAF9455772.1"/>
    </source>
</evidence>
<proteinExistence type="predicted"/>
<name>A0A9P5XSJ6_9AGAR</name>
<gene>
    <name evidence="3" type="ORF">BDZ94DRAFT_1277350</name>
</gene>
<dbReference type="Pfam" id="PF07714">
    <property type="entry name" value="PK_Tyr_Ser-Thr"/>
    <property type="match status" value="1"/>
</dbReference>
<dbReference type="OrthoDB" id="26722at2759"/>
<feature type="compositionally biased region" description="Low complexity" evidence="1">
    <location>
        <begin position="21"/>
        <end position="41"/>
    </location>
</feature>
<feature type="region of interest" description="Disordered" evidence="1">
    <location>
        <begin position="87"/>
        <end position="121"/>
    </location>
</feature>
<dbReference type="AlphaFoldDB" id="A0A9P5XSJ6"/>
<dbReference type="PANTHER" id="PTHR44329">
    <property type="entry name" value="SERINE/THREONINE-PROTEIN KINASE TNNI3K-RELATED"/>
    <property type="match status" value="1"/>
</dbReference>
<feature type="region of interest" description="Disordered" evidence="1">
    <location>
        <begin position="1"/>
        <end position="47"/>
    </location>
</feature>
<dbReference type="InterPro" id="IPR051681">
    <property type="entry name" value="Ser/Thr_Kinases-Pseudokinases"/>
</dbReference>
<accession>A0A9P5XSJ6</accession>
<dbReference type="InterPro" id="IPR001245">
    <property type="entry name" value="Ser-Thr/Tyr_kinase_cat_dom"/>
</dbReference>
<dbReference type="GO" id="GO:0004674">
    <property type="term" value="F:protein serine/threonine kinase activity"/>
    <property type="evidence" value="ECO:0007669"/>
    <property type="project" value="TreeGrafter"/>
</dbReference>
<dbReference type="PROSITE" id="PS00108">
    <property type="entry name" value="PROTEIN_KINASE_ST"/>
    <property type="match status" value="1"/>
</dbReference>
<keyword evidence="3" id="KW-0808">Transferase</keyword>
<comment type="caution">
    <text evidence="3">The sequence shown here is derived from an EMBL/GenBank/DDBJ whole genome shotgun (WGS) entry which is preliminary data.</text>
</comment>
<dbReference type="Proteomes" id="UP000807353">
    <property type="component" value="Unassembled WGS sequence"/>
</dbReference>
<feature type="region of interest" description="Disordered" evidence="1">
    <location>
        <begin position="151"/>
        <end position="172"/>
    </location>
</feature>
<sequence length="616" mass="69486">MTSLISLGVRNRENDDDRQPSYRSQSSRPVSPSKRFSSPRPFLLPRTPKRADVRLTLVGSTSQCFEARGTHADDLIPVRPFTPTPLSPENTYCFRTPSPRQLARRRRRRPGSPRSDFGTPTLLRSVLTPTTLEEGKPWKVFNEDEEIPVISESPNRIPSPTTSHFRPSTQPASPHYYPTTFRNARASCTGAGPPYRPFSTHSEVIAHQGSPHSGDSRIESGLRISDICDRLIHVFNDLDKYERFVSHKGCVAQYLLNLLKTLLDRFRLSERCRTKFFQALLRLSRKSELVPDGLFLTNVLVEREGPITDGHFGEIYRGHFRGKPVCLKVVKMYQKSDQHIPLKAFSREAVLWSQLAHINVLPFIGIYRIGDKRDRIGLVSPWMDYGDVNEYIRNHPGADRQLLVSDIATGILYLHNCGVIHGDLKGCNILVTASHRACLADFGLSSVVDSQGLKTPALSSGDPKGGTVRFQAPELNDPNIVNLRSQASDIYAFAFVCYEIFTGNYPFPHIFNHWAVIMKVVEGERPLRPVGSLYFDRGLTDHMWALMQDCWVHDPAHRPTASEIVHKRLLPKLDPRPLEGRGDEFLGFHGLEDKEQSKTLEASVADTLRALENIGI</sequence>
<dbReference type="InterPro" id="IPR011009">
    <property type="entry name" value="Kinase-like_dom_sf"/>
</dbReference>
<dbReference type="InterPro" id="IPR000719">
    <property type="entry name" value="Prot_kinase_dom"/>
</dbReference>
<keyword evidence="3" id="KW-0418">Kinase</keyword>
<dbReference type="PROSITE" id="PS50011">
    <property type="entry name" value="PROTEIN_KINASE_DOM"/>
    <property type="match status" value="1"/>
</dbReference>
<reference evidence="3" key="1">
    <citation type="submission" date="2020-11" db="EMBL/GenBank/DDBJ databases">
        <authorList>
            <consortium name="DOE Joint Genome Institute"/>
            <person name="Ahrendt S."/>
            <person name="Riley R."/>
            <person name="Andreopoulos W."/>
            <person name="Labutti K."/>
            <person name="Pangilinan J."/>
            <person name="Ruiz-Duenas F.J."/>
            <person name="Barrasa J.M."/>
            <person name="Sanchez-Garcia M."/>
            <person name="Camarero S."/>
            <person name="Miyauchi S."/>
            <person name="Serrano A."/>
            <person name="Linde D."/>
            <person name="Babiker R."/>
            <person name="Drula E."/>
            <person name="Ayuso-Fernandez I."/>
            <person name="Pacheco R."/>
            <person name="Padilla G."/>
            <person name="Ferreira P."/>
            <person name="Barriuso J."/>
            <person name="Kellner H."/>
            <person name="Castanera R."/>
            <person name="Alfaro M."/>
            <person name="Ramirez L."/>
            <person name="Pisabarro A.G."/>
            <person name="Kuo A."/>
            <person name="Tritt A."/>
            <person name="Lipzen A."/>
            <person name="He G."/>
            <person name="Yan M."/>
            <person name="Ng V."/>
            <person name="Cullen D."/>
            <person name="Martin F."/>
            <person name="Rosso M.-N."/>
            <person name="Henrissat B."/>
            <person name="Hibbett D."/>
            <person name="Martinez A.T."/>
            <person name="Grigoriev I.V."/>
        </authorList>
    </citation>
    <scope>NUCLEOTIDE SEQUENCE</scope>
    <source>
        <strain evidence="3">CBS 247.69</strain>
    </source>
</reference>
<organism evidence="3 4">
    <name type="scientific">Collybia nuda</name>
    <dbReference type="NCBI Taxonomy" id="64659"/>
    <lineage>
        <taxon>Eukaryota</taxon>
        <taxon>Fungi</taxon>
        <taxon>Dikarya</taxon>
        <taxon>Basidiomycota</taxon>
        <taxon>Agaricomycotina</taxon>
        <taxon>Agaricomycetes</taxon>
        <taxon>Agaricomycetidae</taxon>
        <taxon>Agaricales</taxon>
        <taxon>Tricholomatineae</taxon>
        <taxon>Clitocybaceae</taxon>
        <taxon>Collybia</taxon>
    </lineage>
</organism>
<dbReference type="GO" id="GO:0005524">
    <property type="term" value="F:ATP binding"/>
    <property type="evidence" value="ECO:0007669"/>
    <property type="project" value="InterPro"/>
</dbReference>
<evidence type="ECO:0000313" key="4">
    <source>
        <dbReference type="Proteomes" id="UP000807353"/>
    </source>
</evidence>
<dbReference type="SMART" id="SM00220">
    <property type="entry name" value="S_TKc"/>
    <property type="match status" value="1"/>
</dbReference>
<protein>
    <submittedName>
        <fullName evidence="3">Kinase-like domain-containing protein</fullName>
    </submittedName>
</protein>
<evidence type="ECO:0000256" key="1">
    <source>
        <dbReference type="SAM" id="MobiDB-lite"/>
    </source>
</evidence>